<reference evidence="1" key="1">
    <citation type="submission" date="2020-05" db="EMBL/GenBank/DDBJ databases">
        <title>WGS assembly of Panicum virgatum.</title>
        <authorList>
            <person name="Lovell J.T."/>
            <person name="Jenkins J."/>
            <person name="Shu S."/>
            <person name="Juenger T.E."/>
            <person name="Schmutz J."/>
        </authorList>
    </citation>
    <scope>NUCLEOTIDE SEQUENCE</scope>
    <source>
        <strain evidence="1">AP13</strain>
    </source>
</reference>
<accession>A0A8T0NGB0</accession>
<dbReference type="Proteomes" id="UP000823388">
    <property type="component" value="Chromosome 9K"/>
</dbReference>
<keyword evidence="2" id="KW-1185">Reference proteome</keyword>
<protein>
    <submittedName>
        <fullName evidence="1">Uncharacterized protein</fullName>
    </submittedName>
</protein>
<dbReference type="EMBL" id="CM029053">
    <property type="protein sequence ID" value="KAG2547249.1"/>
    <property type="molecule type" value="Genomic_DNA"/>
</dbReference>
<gene>
    <name evidence="1" type="ORF">PVAP13_9KG075120</name>
</gene>
<dbReference type="AlphaFoldDB" id="A0A8T0NGB0"/>
<sequence>MTQAKATVHGYRQVLEKWQTRLGFFSHEGPVHEHEGKAVRGVVVAQDLPRHRLLVRHRPTHARHADTAREID</sequence>
<evidence type="ECO:0000313" key="1">
    <source>
        <dbReference type="EMBL" id="KAG2547249.1"/>
    </source>
</evidence>
<name>A0A8T0NGB0_PANVG</name>
<organism evidence="1 2">
    <name type="scientific">Panicum virgatum</name>
    <name type="common">Blackwell switchgrass</name>
    <dbReference type="NCBI Taxonomy" id="38727"/>
    <lineage>
        <taxon>Eukaryota</taxon>
        <taxon>Viridiplantae</taxon>
        <taxon>Streptophyta</taxon>
        <taxon>Embryophyta</taxon>
        <taxon>Tracheophyta</taxon>
        <taxon>Spermatophyta</taxon>
        <taxon>Magnoliopsida</taxon>
        <taxon>Liliopsida</taxon>
        <taxon>Poales</taxon>
        <taxon>Poaceae</taxon>
        <taxon>PACMAD clade</taxon>
        <taxon>Panicoideae</taxon>
        <taxon>Panicodae</taxon>
        <taxon>Paniceae</taxon>
        <taxon>Panicinae</taxon>
        <taxon>Panicum</taxon>
        <taxon>Panicum sect. Hiantes</taxon>
    </lineage>
</organism>
<comment type="caution">
    <text evidence="1">The sequence shown here is derived from an EMBL/GenBank/DDBJ whole genome shotgun (WGS) entry which is preliminary data.</text>
</comment>
<proteinExistence type="predicted"/>
<evidence type="ECO:0000313" key="2">
    <source>
        <dbReference type="Proteomes" id="UP000823388"/>
    </source>
</evidence>